<dbReference type="InterPro" id="IPR002018">
    <property type="entry name" value="CarbesteraseB"/>
</dbReference>
<evidence type="ECO:0000256" key="6">
    <source>
        <dbReference type="ARBA" id="ARBA00022801"/>
    </source>
</evidence>
<evidence type="ECO:0000256" key="9">
    <source>
        <dbReference type="RuleBase" id="RU361235"/>
    </source>
</evidence>
<dbReference type="PANTHER" id="PTHR43142:SF1">
    <property type="entry name" value="CARBOXYLIC ESTER HYDROLASE"/>
    <property type="match status" value="1"/>
</dbReference>
<keyword evidence="8" id="KW-0325">Glycoprotein</keyword>
<keyword evidence="4" id="KW-0964">Secreted</keyword>
<dbReference type="GO" id="GO:0005576">
    <property type="term" value="C:extracellular region"/>
    <property type="evidence" value="ECO:0007669"/>
    <property type="project" value="UniProtKB-SubCell"/>
</dbReference>
<evidence type="ECO:0000256" key="4">
    <source>
        <dbReference type="ARBA" id="ARBA00022525"/>
    </source>
</evidence>
<dbReference type="Gene3D" id="3.40.50.1820">
    <property type="entry name" value="alpha/beta hydrolase"/>
    <property type="match status" value="1"/>
</dbReference>
<dbReference type="eggNOG" id="KOG1516">
    <property type="taxonomic scope" value="Eukaryota"/>
</dbReference>
<evidence type="ECO:0000313" key="12">
    <source>
        <dbReference type="Proteomes" id="UP000008711"/>
    </source>
</evidence>
<protein>
    <recommendedName>
        <fullName evidence="9">Carboxylic ester hydrolase</fullName>
        <ecNumber evidence="9">3.1.1.-</ecNumber>
    </recommendedName>
</protein>
<dbReference type="PANTHER" id="PTHR43142">
    <property type="entry name" value="CARBOXYLIC ESTER HYDROLASE"/>
    <property type="match status" value="1"/>
</dbReference>
<dbReference type="ESTHER" id="droer-EST6">
    <property type="family name" value="Carb_B_Arthropoda"/>
</dbReference>
<feature type="domain" description="Carboxylesterase type B" evidence="10">
    <location>
        <begin position="27"/>
        <end position="539"/>
    </location>
</feature>
<organism evidence="11 12">
    <name type="scientific">Drosophila erecta</name>
    <name type="common">Fruit fly</name>
    <dbReference type="NCBI Taxonomy" id="7220"/>
    <lineage>
        <taxon>Eukaryota</taxon>
        <taxon>Metazoa</taxon>
        <taxon>Ecdysozoa</taxon>
        <taxon>Arthropoda</taxon>
        <taxon>Hexapoda</taxon>
        <taxon>Insecta</taxon>
        <taxon>Pterygota</taxon>
        <taxon>Neoptera</taxon>
        <taxon>Endopterygota</taxon>
        <taxon>Diptera</taxon>
        <taxon>Brachycera</taxon>
        <taxon>Muscomorpha</taxon>
        <taxon>Ephydroidea</taxon>
        <taxon>Drosophilidae</taxon>
        <taxon>Drosophila</taxon>
        <taxon>Sophophora</taxon>
    </lineage>
</organism>
<evidence type="ECO:0000256" key="3">
    <source>
        <dbReference type="ARBA" id="ARBA00022487"/>
    </source>
</evidence>
<evidence type="ECO:0000256" key="2">
    <source>
        <dbReference type="ARBA" id="ARBA00005964"/>
    </source>
</evidence>
<dbReference type="InterPro" id="IPR029058">
    <property type="entry name" value="AB_hydrolase_fold"/>
</dbReference>
<evidence type="ECO:0000256" key="7">
    <source>
        <dbReference type="ARBA" id="ARBA00023157"/>
    </source>
</evidence>
<reference evidence="11 12" key="2">
    <citation type="journal article" date="2008" name="Bioinformatics">
        <title>Assembly reconciliation.</title>
        <authorList>
            <person name="Zimin A.V."/>
            <person name="Smith D.R."/>
            <person name="Sutton G."/>
            <person name="Yorke J.A."/>
        </authorList>
    </citation>
    <scope>NUCLEOTIDE SEQUENCE [LARGE SCALE GENOMIC DNA]</scope>
    <source>
        <strain evidence="11 12">TSC#14021-0224.01</strain>
    </source>
</reference>
<dbReference type="CDD" id="cd00312">
    <property type="entry name" value="Esterase_lipase"/>
    <property type="match status" value="1"/>
</dbReference>
<dbReference type="EMBL" id="CH954178">
    <property type="protein sequence ID" value="EDV51536.1"/>
    <property type="molecule type" value="Genomic_DNA"/>
</dbReference>
<accession>B3NH79</accession>
<dbReference type="OMA" id="NGHENFM"/>
<dbReference type="GO" id="GO:0007619">
    <property type="term" value="P:courtship behavior"/>
    <property type="evidence" value="ECO:0007669"/>
    <property type="project" value="EnsemblMetazoa"/>
</dbReference>
<dbReference type="InterPro" id="IPR019819">
    <property type="entry name" value="Carboxylesterase_B_CS"/>
</dbReference>
<reference evidence="11 12" key="1">
    <citation type="journal article" date="2007" name="Nature">
        <title>Evolution of genes and genomes on the Drosophila phylogeny.</title>
        <authorList>
            <consortium name="Drosophila 12 Genomes Consortium"/>
            <person name="Clark A.G."/>
            <person name="Eisen M.B."/>
            <person name="Smith D.R."/>
            <person name="Bergman C.M."/>
            <person name="Oliver B."/>
            <person name="Markow T.A."/>
            <person name="Kaufman T.C."/>
            <person name="Kellis M."/>
            <person name="Gelbart W."/>
            <person name="Iyer V.N."/>
            <person name="Pollard D.A."/>
            <person name="Sackton T.B."/>
            <person name="Larracuente A.M."/>
            <person name="Singh N.D."/>
            <person name="Abad J.P."/>
            <person name="Abt D.N."/>
            <person name="Adryan B."/>
            <person name="Aguade M."/>
            <person name="Akashi H."/>
            <person name="Anderson W.W."/>
            <person name="Aquadro C.F."/>
            <person name="Ardell D.H."/>
            <person name="Arguello R."/>
            <person name="Artieri C.G."/>
            <person name="Barbash D.A."/>
            <person name="Barker D."/>
            <person name="Barsanti P."/>
            <person name="Batterham P."/>
            <person name="Batzoglou S."/>
            <person name="Begun D."/>
            <person name="Bhutkar A."/>
            <person name="Blanco E."/>
            <person name="Bosak S.A."/>
            <person name="Bradley R.K."/>
            <person name="Brand A.D."/>
            <person name="Brent M.R."/>
            <person name="Brooks A.N."/>
            <person name="Brown R.H."/>
            <person name="Butlin R.K."/>
            <person name="Caggese C."/>
            <person name="Calvi B.R."/>
            <person name="Bernardo de Carvalho A."/>
            <person name="Caspi A."/>
            <person name="Castrezana S."/>
            <person name="Celniker S.E."/>
            <person name="Chang J.L."/>
            <person name="Chapple C."/>
            <person name="Chatterji S."/>
            <person name="Chinwalla A."/>
            <person name="Civetta A."/>
            <person name="Clifton S.W."/>
            <person name="Comeron J.M."/>
            <person name="Costello J.C."/>
            <person name="Coyne J.A."/>
            <person name="Daub J."/>
            <person name="David R.G."/>
            <person name="Delcher A.L."/>
            <person name="Delehaunty K."/>
            <person name="Do C.B."/>
            <person name="Ebling H."/>
            <person name="Edwards K."/>
            <person name="Eickbush T."/>
            <person name="Evans J.D."/>
            <person name="Filipski A."/>
            <person name="Findeiss S."/>
            <person name="Freyhult E."/>
            <person name="Fulton L."/>
            <person name="Fulton R."/>
            <person name="Garcia A.C."/>
            <person name="Gardiner A."/>
            <person name="Garfield D.A."/>
            <person name="Garvin B.E."/>
            <person name="Gibson G."/>
            <person name="Gilbert D."/>
            <person name="Gnerre S."/>
            <person name="Godfrey J."/>
            <person name="Good R."/>
            <person name="Gotea V."/>
            <person name="Gravely B."/>
            <person name="Greenberg A.J."/>
            <person name="Griffiths-Jones S."/>
            <person name="Gross S."/>
            <person name="Guigo R."/>
            <person name="Gustafson E.A."/>
            <person name="Haerty W."/>
            <person name="Hahn M.W."/>
            <person name="Halligan D.L."/>
            <person name="Halpern A.L."/>
            <person name="Halter G.M."/>
            <person name="Han M.V."/>
            <person name="Heger A."/>
            <person name="Hillier L."/>
            <person name="Hinrichs A.S."/>
            <person name="Holmes I."/>
            <person name="Hoskins R.A."/>
            <person name="Hubisz M.J."/>
            <person name="Hultmark D."/>
            <person name="Huntley M.A."/>
            <person name="Jaffe D.B."/>
            <person name="Jagadeeshan S."/>
            <person name="Jeck W.R."/>
            <person name="Johnson J."/>
            <person name="Jones C.D."/>
            <person name="Jordan W.C."/>
            <person name="Karpen G.H."/>
            <person name="Kataoka E."/>
            <person name="Keightley P.D."/>
            <person name="Kheradpour P."/>
            <person name="Kirkness E.F."/>
            <person name="Koerich L.B."/>
            <person name="Kristiansen K."/>
            <person name="Kudrna D."/>
            <person name="Kulathinal R.J."/>
            <person name="Kumar S."/>
            <person name="Kwok R."/>
            <person name="Lander E."/>
            <person name="Langley C.H."/>
            <person name="Lapoint R."/>
            <person name="Lazzaro B.P."/>
            <person name="Lee S.J."/>
            <person name="Levesque L."/>
            <person name="Li R."/>
            <person name="Lin C.F."/>
            <person name="Lin M.F."/>
            <person name="Lindblad-Toh K."/>
            <person name="Llopart A."/>
            <person name="Long M."/>
            <person name="Low L."/>
            <person name="Lozovsky E."/>
            <person name="Lu J."/>
            <person name="Luo M."/>
            <person name="Machado C.A."/>
            <person name="Makalowski W."/>
            <person name="Marzo M."/>
            <person name="Matsuda M."/>
            <person name="Matzkin L."/>
            <person name="McAllister B."/>
            <person name="McBride C.S."/>
            <person name="McKernan B."/>
            <person name="McKernan K."/>
            <person name="Mendez-Lago M."/>
            <person name="Minx P."/>
            <person name="Mollenhauer M.U."/>
            <person name="Montooth K."/>
            <person name="Mount S.M."/>
            <person name="Mu X."/>
            <person name="Myers E."/>
            <person name="Negre B."/>
            <person name="Newfeld S."/>
            <person name="Nielsen R."/>
            <person name="Noor M.A."/>
            <person name="O'Grady P."/>
            <person name="Pachter L."/>
            <person name="Papaceit M."/>
            <person name="Parisi M.J."/>
            <person name="Parisi M."/>
            <person name="Parts L."/>
            <person name="Pedersen J.S."/>
            <person name="Pesole G."/>
            <person name="Phillippy A.M."/>
            <person name="Ponting C.P."/>
            <person name="Pop M."/>
            <person name="Porcelli D."/>
            <person name="Powell J.R."/>
            <person name="Prohaska S."/>
            <person name="Pruitt K."/>
            <person name="Puig M."/>
            <person name="Quesneville H."/>
            <person name="Ram K.R."/>
            <person name="Rand D."/>
            <person name="Rasmussen M.D."/>
            <person name="Reed L.K."/>
            <person name="Reenan R."/>
            <person name="Reily A."/>
            <person name="Remington K.A."/>
            <person name="Rieger T.T."/>
            <person name="Ritchie M.G."/>
            <person name="Robin C."/>
            <person name="Rogers Y.H."/>
            <person name="Rohde C."/>
            <person name="Rozas J."/>
            <person name="Rubenfield M.J."/>
            <person name="Ruiz A."/>
            <person name="Russo S."/>
            <person name="Salzberg S.L."/>
            <person name="Sanchez-Gracia A."/>
            <person name="Saranga D.J."/>
            <person name="Sato H."/>
            <person name="Schaeffer S.W."/>
            <person name="Schatz M.C."/>
            <person name="Schlenke T."/>
            <person name="Schwartz R."/>
            <person name="Segarra C."/>
            <person name="Singh R.S."/>
            <person name="Sirot L."/>
            <person name="Sirota M."/>
            <person name="Sisneros N.B."/>
            <person name="Smith C.D."/>
            <person name="Smith T.F."/>
            <person name="Spieth J."/>
            <person name="Stage D.E."/>
            <person name="Stark A."/>
            <person name="Stephan W."/>
            <person name="Strausberg R.L."/>
            <person name="Strempel S."/>
            <person name="Sturgill D."/>
            <person name="Sutton G."/>
            <person name="Sutton G.G."/>
            <person name="Tao W."/>
            <person name="Teichmann S."/>
            <person name="Tobari Y.N."/>
            <person name="Tomimura Y."/>
            <person name="Tsolas J.M."/>
            <person name="Valente V.L."/>
            <person name="Venter E."/>
            <person name="Venter J.C."/>
            <person name="Vicario S."/>
            <person name="Vieira F.G."/>
            <person name="Vilella A.J."/>
            <person name="Villasante A."/>
            <person name="Walenz B."/>
            <person name="Wang J."/>
            <person name="Wasserman M."/>
            <person name="Watts T."/>
            <person name="Wilson D."/>
            <person name="Wilson R.K."/>
            <person name="Wing R.A."/>
            <person name="Wolfner M.F."/>
            <person name="Wong A."/>
            <person name="Wong G.K."/>
            <person name="Wu C.I."/>
            <person name="Wu G."/>
            <person name="Yamamoto D."/>
            <person name="Yang H.P."/>
            <person name="Yang S.P."/>
            <person name="Yorke J.A."/>
            <person name="Yoshida K."/>
            <person name="Zdobnov E."/>
            <person name="Zhang P."/>
            <person name="Zhang Y."/>
            <person name="Zimin A.V."/>
            <person name="Baldwin J."/>
            <person name="Abdouelleil A."/>
            <person name="Abdulkadir J."/>
            <person name="Abebe A."/>
            <person name="Abera B."/>
            <person name="Abreu J."/>
            <person name="Acer S.C."/>
            <person name="Aftuck L."/>
            <person name="Alexander A."/>
            <person name="An P."/>
            <person name="Anderson E."/>
            <person name="Anderson S."/>
            <person name="Arachi H."/>
            <person name="Azer M."/>
            <person name="Bachantsang P."/>
            <person name="Barry A."/>
            <person name="Bayul T."/>
            <person name="Berlin A."/>
            <person name="Bessette D."/>
            <person name="Bloom T."/>
            <person name="Blye J."/>
            <person name="Boguslavskiy L."/>
            <person name="Bonnet C."/>
            <person name="Boukhgalter B."/>
            <person name="Bourzgui I."/>
            <person name="Brown A."/>
            <person name="Cahill P."/>
            <person name="Channer S."/>
            <person name="Cheshatsang Y."/>
            <person name="Chuda L."/>
            <person name="Citroen M."/>
            <person name="Collymore A."/>
            <person name="Cooke P."/>
            <person name="Costello M."/>
            <person name="D'Aco K."/>
            <person name="Daza R."/>
            <person name="De Haan G."/>
            <person name="DeGray S."/>
            <person name="DeMaso C."/>
            <person name="Dhargay N."/>
            <person name="Dooley K."/>
            <person name="Dooley E."/>
            <person name="Doricent M."/>
            <person name="Dorje P."/>
            <person name="Dorjee K."/>
            <person name="Dupes A."/>
            <person name="Elong R."/>
            <person name="Falk J."/>
            <person name="Farina A."/>
            <person name="Faro S."/>
            <person name="Ferguson D."/>
            <person name="Fisher S."/>
            <person name="Foley C.D."/>
            <person name="Franke A."/>
            <person name="Friedrich D."/>
            <person name="Gadbois L."/>
            <person name="Gearin G."/>
            <person name="Gearin C.R."/>
            <person name="Giannoukos G."/>
            <person name="Goode T."/>
            <person name="Graham J."/>
            <person name="Grandbois E."/>
            <person name="Grewal S."/>
            <person name="Gyaltsen K."/>
            <person name="Hafez N."/>
            <person name="Hagos B."/>
            <person name="Hall J."/>
            <person name="Henson C."/>
            <person name="Hollinger A."/>
            <person name="Honan T."/>
            <person name="Huard M.D."/>
            <person name="Hughes L."/>
            <person name="Hurhula B."/>
            <person name="Husby M.E."/>
            <person name="Kamat A."/>
            <person name="Kanga B."/>
            <person name="Kashin S."/>
            <person name="Khazanovich D."/>
            <person name="Kisner P."/>
            <person name="Lance K."/>
            <person name="Lara M."/>
            <person name="Lee W."/>
            <person name="Lennon N."/>
            <person name="Letendre F."/>
            <person name="LeVine R."/>
            <person name="Lipovsky A."/>
            <person name="Liu X."/>
            <person name="Liu J."/>
            <person name="Liu S."/>
            <person name="Lokyitsang T."/>
            <person name="Lokyitsang Y."/>
            <person name="Lubonja R."/>
            <person name="Lui A."/>
            <person name="MacDonald P."/>
            <person name="Magnisalis V."/>
            <person name="Maru K."/>
            <person name="Matthews C."/>
            <person name="McCusker W."/>
            <person name="McDonough S."/>
            <person name="Mehta T."/>
            <person name="Meldrim J."/>
            <person name="Meneus L."/>
            <person name="Mihai O."/>
            <person name="Mihalev A."/>
            <person name="Mihova T."/>
            <person name="Mittelman R."/>
            <person name="Mlenga V."/>
            <person name="Montmayeur A."/>
            <person name="Mulrain L."/>
            <person name="Navidi A."/>
            <person name="Naylor J."/>
            <person name="Negash T."/>
            <person name="Nguyen T."/>
            <person name="Nguyen N."/>
            <person name="Nicol R."/>
            <person name="Norbu C."/>
            <person name="Norbu N."/>
            <person name="Novod N."/>
            <person name="O'Neill B."/>
            <person name="Osman S."/>
            <person name="Markiewicz E."/>
            <person name="Oyono O.L."/>
            <person name="Patti C."/>
            <person name="Phunkhang P."/>
            <person name="Pierre F."/>
            <person name="Priest M."/>
            <person name="Raghuraman S."/>
            <person name="Rege F."/>
            <person name="Reyes R."/>
            <person name="Rise C."/>
            <person name="Rogov P."/>
            <person name="Ross K."/>
            <person name="Ryan E."/>
            <person name="Settipalli S."/>
            <person name="Shea T."/>
            <person name="Sherpa N."/>
            <person name="Shi L."/>
            <person name="Shih D."/>
            <person name="Sparrow T."/>
            <person name="Spaulding J."/>
            <person name="Stalker J."/>
            <person name="Stange-Thomann N."/>
            <person name="Stavropoulos S."/>
            <person name="Stone C."/>
            <person name="Strader C."/>
            <person name="Tesfaye S."/>
            <person name="Thomson T."/>
            <person name="Thoulutsang Y."/>
            <person name="Thoulutsang D."/>
            <person name="Topham K."/>
            <person name="Topping I."/>
            <person name="Tsamla T."/>
            <person name="Vassiliev H."/>
            <person name="Vo A."/>
            <person name="Wangchuk T."/>
            <person name="Wangdi T."/>
            <person name="Weiand M."/>
            <person name="Wilkinson J."/>
            <person name="Wilson A."/>
            <person name="Yadav S."/>
            <person name="Young G."/>
            <person name="Yu Q."/>
            <person name="Zembek L."/>
            <person name="Zhong D."/>
            <person name="Zimmer A."/>
            <person name="Zwirko Z."/>
            <person name="Jaffe D.B."/>
            <person name="Alvarez P."/>
            <person name="Brockman W."/>
            <person name="Butler J."/>
            <person name="Chin C."/>
            <person name="Gnerre S."/>
            <person name="Grabherr M."/>
            <person name="Kleber M."/>
            <person name="Mauceli E."/>
            <person name="MacCallum I."/>
        </authorList>
    </citation>
    <scope>NUCLEOTIDE SEQUENCE [LARGE SCALE GENOMIC DNA]</scope>
    <source>
        <strain evidence="11 12">TSC#14021-0224.01</strain>
    </source>
</reference>
<dbReference type="GO" id="GO:0106435">
    <property type="term" value="F:carboxylesterase activity"/>
    <property type="evidence" value="ECO:0007669"/>
    <property type="project" value="EnsemblMetazoa"/>
</dbReference>
<dbReference type="GO" id="GO:1990834">
    <property type="term" value="P:response to odorant"/>
    <property type="evidence" value="ECO:0007669"/>
    <property type="project" value="EnsemblMetazoa"/>
</dbReference>
<sequence>MNYVGLIIGLSCLWLSAIASDPDDLVLVQLPQGKLRGRDNGNYYSYESIPYAEPPIGDLRLEAPEPYKQTWLDIFDATTAPVACLQWDQFTTEDDKLAGAEDCLTVSVYKPKNSSRNSYPVVAHIHGGAFMFGAAALNGHENVMREGKFILVKISYRLGPLGFASTGDADLPGNYGLKDQRLALEWIRQNIASFGGEPENVVLVGHSAGGASVHLQMLREDFGQLAKAAISFSGNALDPWVVQEGGRGRAFELGRIVGCGLAKDSASLKKCLKTKPASELVTAVRNFLIFSYVPFAPFGPVVEPSDVPKAFLTQNPTDVIKSGKFGQVPWAVTYVTEDGGYNAALLLNEWNKYGKSGTVIEDLNDRWFDWAPYLLFYRDSKKTIEDIDDYSRQIRQQYLGNRRFGIESYWDLQQLFTDILFKNSTQDSLDLHRKYGKSPAYAFVYDNPADTGIAHALSNRKDIDFGTVHGDDYFLIFENFVRDLELRPDEQLISRNFINMLADFALSDNGILKYGECVFKDNVGSEKFELLSISKNGCENKQYVEFP</sequence>
<keyword evidence="7" id="KW-1015">Disulfide bond</keyword>
<dbReference type="FunFam" id="3.40.50.1820:FF:000378">
    <property type="entry name" value="Carboxylic ester hydrolase"/>
    <property type="match status" value="1"/>
</dbReference>
<dbReference type="KEGG" id="der:6544476"/>
<comment type="similarity">
    <text evidence="2 9">Belongs to the type-B carboxylesterase/lipase family.</text>
</comment>
<dbReference type="Proteomes" id="UP000008711">
    <property type="component" value="Unassembled WGS sequence"/>
</dbReference>
<dbReference type="InterPro" id="IPR019826">
    <property type="entry name" value="Carboxylesterase_B_AS"/>
</dbReference>
<dbReference type="PhylomeDB" id="B3NH79"/>
<evidence type="ECO:0000256" key="1">
    <source>
        <dbReference type="ARBA" id="ARBA00004613"/>
    </source>
</evidence>
<dbReference type="AlphaFoldDB" id="B3NH79"/>
<dbReference type="HOGENOM" id="CLU_006586_13_2_1"/>
<proteinExistence type="inferred from homology"/>
<dbReference type="EC" id="3.1.1.-" evidence="9"/>
<dbReference type="PROSITE" id="PS00941">
    <property type="entry name" value="CARBOXYLESTERASE_B_2"/>
    <property type="match status" value="1"/>
</dbReference>
<dbReference type="GO" id="GO:0034338">
    <property type="term" value="F:short-chain carboxylesterase activity"/>
    <property type="evidence" value="ECO:0007669"/>
    <property type="project" value="EnsemblMetazoa"/>
</dbReference>
<evidence type="ECO:0000256" key="8">
    <source>
        <dbReference type="ARBA" id="ARBA00023180"/>
    </source>
</evidence>
<dbReference type="SUPFAM" id="SSF53474">
    <property type="entry name" value="alpha/beta-Hydrolases"/>
    <property type="match status" value="1"/>
</dbReference>
<dbReference type="GO" id="GO:0042811">
    <property type="term" value="P:pheromone biosynthetic process"/>
    <property type="evidence" value="ECO:0007669"/>
    <property type="project" value="EnsemblMetazoa"/>
</dbReference>
<evidence type="ECO:0000259" key="10">
    <source>
        <dbReference type="Pfam" id="PF00135"/>
    </source>
</evidence>
<dbReference type="OrthoDB" id="6846267at2759"/>
<evidence type="ECO:0000313" key="11">
    <source>
        <dbReference type="EMBL" id="EDV51536.1"/>
    </source>
</evidence>
<keyword evidence="5 9" id="KW-0732">Signal</keyword>
<dbReference type="GeneID" id="6544476"/>
<keyword evidence="12" id="KW-1185">Reference proteome</keyword>
<name>B3NH79_DROER</name>
<keyword evidence="3" id="KW-0719">Serine esterase</keyword>
<evidence type="ECO:0000256" key="5">
    <source>
        <dbReference type="ARBA" id="ARBA00022729"/>
    </source>
</evidence>
<comment type="subcellular location">
    <subcellularLocation>
        <location evidence="1">Secreted</location>
    </subcellularLocation>
</comment>
<feature type="signal peptide" evidence="9">
    <location>
        <begin position="1"/>
        <end position="19"/>
    </location>
</feature>
<keyword evidence="6 9" id="KW-0378">Hydrolase</keyword>
<gene>
    <name evidence="11" type="primary">Dere\Est-6</name>
    <name evidence="11" type="synonym">Dere\GG15567</name>
    <name evidence="11" type="synonym">dere_GLEANR_15631</name>
    <name evidence="11" type="synonym">Est-6</name>
    <name evidence="11" type="synonym">Est6</name>
    <name evidence="11" type="synonym">GG15567</name>
    <name evidence="11" type="ORF">Dere_GG15567</name>
</gene>
<dbReference type="Pfam" id="PF00135">
    <property type="entry name" value="COesterase"/>
    <property type="match status" value="1"/>
</dbReference>
<feature type="chain" id="PRO_5005122864" description="Carboxylic ester hydrolase" evidence="9">
    <location>
        <begin position="20"/>
        <end position="547"/>
    </location>
</feature>
<dbReference type="PROSITE" id="PS00122">
    <property type="entry name" value="CARBOXYLESTERASE_B_1"/>
    <property type="match status" value="1"/>
</dbReference>